<dbReference type="EMBL" id="JACCFP010000001">
    <property type="protein sequence ID" value="NYJ02686.1"/>
    <property type="molecule type" value="Genomic_DNA"/>
</dbReference>
<keyword evidence="3" id="KW-1185">Reference proteome</keyword>
<dbReference type="SUPFAM" id="SSF109854">
    <property type="entry name" value="DinB/YfiT-like putative metalloenzymes"/>
    <property type="match status" value="1"/>
</dbReference>
<dbReference type="InterPro" id="IPR017517">
    <property type="entry name" value="Maleyloyr_isom"/>
</dbReference>
<dbReference type="NCBIfam" id="TIGR03083">
    <property type="entry name" value="maleylpyruvate isomerase family mycothiol-dependent enzyme"/>
    <property type="match status" value="1"/>
</dbReference>
<name>A0A853C6P0_9ACTN</name>
<feature type="domain" description="Mycothiol-dependent maleylpyruvate isomerase metal-binding" evidence="1">
    <location>
        <begin position="5"/>
        <end position="123"/>
    </location>
</feature>
<dbReference type="InterPro" id="IPR034660">
    <property type="entry name" value="DinB/YfiT-like"/>
</dbReference>
<accession>A0A853C6P0</accession>
<evidence type="ECO:0000313" key="3">
    <source>
        <dbReference type="Proteomes" id="UP000530424"/>
    </source>
</evidence>
<comment type="caution">
    <text evidence="2">The sequence shown here is derived from an EMBL/GenBank/DDBJ whole genome shotgun (WGS) entry which is preliminary data.</text>
</comment>
<dbReference type="PANTHER" id="PTHR40758:SF1">
    <property type="entry name" value="CONSERVED PROTEIN"/>
    <property type="match status" value="1"/>
</dbReference>
<dbReference type="GO" id="GO:0046872">
    <property type="term" value="F:metal ion binding"/>
    <property type="evidence" value="ECO:0007669"/>
    <property type="project" value="InterPro"/>
</dbReference>
<evidence type="ECO:0000313" key="2">
    <source>
        <dbReference type="EMBL" id="NYJ02686.1"/>
    </source>
</evidence>
<dbReference type="InterPro" id="IPR024344">
    <property type="entry name" value="MDMPI_metal-binding"/>
</dbReference>
<proteinExistence type="predicted"/>
<dbReference type="AlphaFoldDB" id="A0A853C6P0"/>
<evidence type="ECO:0000259" key="1">
    <source>
        <dbReference type="Pfam" id="PF11716"/>
    </source>
</evidence>
<dbReference type="Pfam" id="PF11716">
    <property type="entry name" value="MDMPI_N"/>
    <property type="match status" value="1"/>
</dbReference>
<dbReference type="RefSeq" id="WP_179669021.1">
    <property type="nucleotide sequence ID" value="NZ_JACCFP010000001.1"/>
</dbReference>
<sequence>MDWIRLLDDATSDFARVLDEGDLSADVPACPGWTLADLGEHLRWTHLWAAHAVTDGNPHGDPAPGGLDRETLVPGYRKAAAHLLEVLATSAPDAPAWTFGPEQAAGFWRRRQVHETTMHLYDALSSQGRSDAWSIAPELAWDGVEEVASVFYPRQVRLGRTEPLPGTLRLVATDVEADPVVVGNAGPVATLEGQAAQVLLQVWKRAPVDDPTAAALVATRITP</sequence>
<dbReference type="PANTHER" id="PTHR40758">
    <property type="entry name" value="CONSERVED PROTEIN"/>
    <property type="match status" value="1"/>
</dbReference>
<organism evidence="2 3">
    <name type="scientific">Nocardioides thalensis</name>
    <dbReference type="NCBI Taxonomy" id="1914755"/>
    <lineage>
        <taxon>Bacteria</taxon>
        <taxon>Bacillati</taxon>
        <taxon>Actinomycetota</taxon>
        <taxon>Actinomycetes</taxon>
        <taxon>Propionibacteriales</taxon>
        <taxon>Nocardioidaceae</taxon>
        <taxon>Nocardioides</taxon>
    </lineage>
</organism>
<gene>
    <name evidence="2" type="ORF">HNR19_003384</name>
</gene>
<dbReference type="GO" id="GO:0005886">
    <property type="term" value="C:plasma membrane"/>
    <property type="evidence" value="ECO:0007669"/>
    <property type="project" value="TreeGrafter"/>
</dbReference>
<dbReference type="Proteomes" id="UP000530424">
    <property type="component" value="Unassembled WGS sequence"/>
</dbReference>
<protein>
    <submittedName>
        <fullName evidence="2">Uncharacterized protein (TIGR03083 family)</fullName>
    </submittedName>
</protein>
<reference evidence="2 3" key="1">
    <citation type="submission" date="2020-07" db="EMBL/GenBank/DDBJ databases">
        <title>Sequencing the genomes of 1000 actinobacteria strains.</title>
        <authorList>
            <person name="Klenk H.-P."/>
        </authorList>
    </citation>
    <scope>NUCLEOTIDE SEQUENCE [LARGE SCALE GENOMIC DNA]</scope>
    <source>
        <strain evidence="2 3">DSM 103833</strain>
    </source>
</reference>